<dbReference type="PANTHER" id="PTHR43213">
    <property type="entry name" value="BIFUNCTIONAL DTTP/UTP PYROPHOSPHATASE/METHYLTRANSFERASE PROTEIN-RELATED"/>
    <property type="match status" value="1"/>
</dbReference>
<gene>
    <name evidence="4" type="ORF">SAMN02746064_00977</name>
</gene>
<evidence type="ECO:0000313" key="4">
    <source>
        <dbReference type="EMBL" id="SHE67746.1"/>
    </source>
</evidence>
<dbReference type="Pfam" id="PF02545">
    <property type="entry name" value="Maf"/>
    <property type="match status" value="1"/>
</dbReference>
<keyword evidence="2 3" id="KW-0378">Hydrolase</keyword>
<dbReference type="RefSeq" id="WP_073269965.1">
    <property type="nucleotide sequence ID" value="NZ_FQTU01000005.1"/>
</dbReference>
<protein>
    <recommendedName>
        <fullName evidence="3">Nucleoside triphosphate pyrophosphatase</fullName>
        <ecNumber evidence="3">3.6.1.9</ecNumber>
    </recommendedName>
    <alternativeName>
        <fullName evidence="3">Nucleotide pyrophosphatase</fullName>
        <shortName evidence="3">Nucleotide PPase</shortName>
    </alternativeName>
</protein>
<comment type="similarity">
    <text evidence="3">Belongs to the Maf family.</text>
</comment>
<comment type="catalytic activity">
    <reaction evidence="3">
        <text>a ribonucleoside 5'-triphosphate + H2O = a ribonucleoside 5'-phosphate + diphosphate + H(+)</text>
        <dbReference type="Rhea" id="RHEA:23996"/>
        <dbReference type="ChEBI" id="CHEBI:15377"/>
        <dbReference type="ChEBI" id="CHEBI:15378"/>
        <dbReference type="ChEBI" id="CHEBI:33019"/>
        <dbReference type="ChEBI" id="CHEBI:58043"/>
        <dbReference type="ChEBI" id="CHEBI:61557"/>
        <dbReference type="EC" id="3.6.1.9"/>
    </reaction>
</comment>
<dbReference type="Proteomes" id="UP000184251">
    <property type="component" value="Unassembled WGS sequence"/>
</dbReference>
<dbReference type="AlphaFoldDB" id="A0A1M4VFF6"/>
<evidence type="ECO:0000256" key="2">
    <source>
        <dbReference type="ARBA" id="ARBA00022801"/>
    </source>
</evidence>
<evidence type="ECO:0000256" key="3">
    <source>
        <dbReference type="HAMAP-Rule" id="MF_00528"/>
    </source>
</evidence>
<proteinExistence type="inferred from homology"/>
<dbReference type="PANTHER" id="PTHR43213:SF5">
    <property type="entry name" value="BIFUNCTIONAL DTTP_UTP PYROPHOSPHATASE_METHYLTRANSFERASE PROTEIN-RELATED"/>
    <property type="match status" value="1"/>
</dbReference>
<evidence type="ECO:0000313" key="5">
    <source>
        <dbReference type="Proteomes" id="UP000184251"/>
    </source>
</evidence>
<comment type="caution">
    <text evidence="3">Lacks conserved residue(s) required for the propagation of feature annotation.</text>
</comment>
<comment type="subcellular location">
    <subcellularLocation>
        <location evidence="3">Cytoplasm</location>
    </subcellularLocation>
</comment>
<dbReference type="STRING" id="1120975.SAMN02746064_00977"/>
<dbReference type="CDD" id="cd00555">
    <property type="entry name" value="Maf"/>
    <property type="match status" value="1"/>
</dbReference>
<dbReference type="OrthoDB" id="9807767at2"/>
<organism evidence="4 5">
    <name type="scientific">Alkalibacter saccharofermentans DSM 14828</name>
    <dbReference type="NCBI Taxonomy" id="1120975"/>
    <lineage>
        <taxon>Bacteria</taxon>
        <taxon>Bacillati</taxon>
        <taxon>Bacillota</taxon>
        <taxon>Clostridia</taxon>
        <taxon>Eubacteriales</taxon>
        <taxon>Eubacteriaceae</taxon>
        <taxon>Alkalibacter</taxon>
    </lineage>
</organism>
<comment type="catalytic activity">
    <reaction evidence="3">
        <text>a 2'-deoxyribonucleoside 5'-triphosphate + H2O = a 2'-deoxyribonucleoside 5'-phosphate + diphosphate + H(+)</text>
        <dbReference type="Rhea" id="RHEA:44644"/>
        <dbReference type="ChEBI" id="CHEBI:15377"/>
        <dbReference type="ChEBI" id="CHEBI:15378"/>
        <dbReference type="ChEBI" id="CHEBI:33019"/>
        <dbReference type="ChEBI" id="CHEBI:61560"/>
        <dbReference type="ChEBI" id="CHEBI:65317"/>
        <dbReference type="EC" id="3.6.1.9"/>
    </reaction>
</comment>
<dbReference type="SUPFAM" id="SSF52972">
    <property type="entry name" value="ITPase-like"/>
    <property type="match status" value="1"/>
</dbReference>
<dbReference type="NCBIfam" id="TIGR00172">
    <property type="entry name" value="maf"/>
    <property type="match status" value="1"/>
</dbReference>
<dbReference type="GO" id="GO:0047429">
    <property type="term" value="F:nucleoside triphosphate diphosphatase activity"/>
    <property type="evidence" value="ECO:0007669"/>
    <property type="project" value="UniProtKB-EC"/>
</dbReference>
<dbReference type="Gene3D" id="3.90.950.10">
    <property type="match status" value="1"/>
</dbReference>
<dbReference type="InterPro" id="IPR029001">
    <property type="entry name" value="ITPase-like_fam"/>
</dbReference>
<dbReference type="EC" id="3.6.1.9" evidence="3"/>
<reference evidence="4 5" key="1">
    <citation type="submission" date="2016-11" db="EMBL/GenBank/DDBJ databases">
        <authorList>
            <person name="Jaros S."/>
            <person name="Januszkiewicz K."/>
            <person name="Wedrychowicz H."/>
        </authorList>
    </citation>
    <scope>NUCLEOTIDE SEQUENCE [LARGE SCALE GENOMIC DNA]</scope>
    <source>
        <strain evidence="4 5">DSM 14828</strain>
    </source>
</reference>
<dbReference type="GO" id="GO:0009117">
    <property type="term" value="P:nucleotide metabolic process"/>
    <property type="evidence" value="ECO:0007669"/>
    <property type="project" value="UniProtKB-KW"/>
</dbReference>
<name>A0A1M4VFF6_9FIRM</name>
<keyword evidence="3" id="KW-0963">Cytoplasm</keyword>
<dbReference type="HAMAP" id="MF_00528">
    <property type="entry name" value="Maf"/>
    <property type="match status" value="1"/>
</dbReference>
<keyword evidence="5" id="KW-1185">Reference proteome</keyword>
<comment type="function">
    <text evidence="3">Nucleoside triphosphate pyrophosphatase. May have a dual role in cell division arrest and in preventing the incorporation of modified nucleotides into cellular nucleic acids.</text>
</comment>
<accession>A0A1M4VFF6</accession>
<dbReference type="EMBL" id="FQTU01000005">
    <property type="protein sequence ID" value="SHE67746.1"/>
    <property type="molecule type" value="Genomic_DNA"/>
</dbReference>
<dbReference type="InterPro" id="IPR003697">
    <property type="entry name" value="Maf-like"/>
</dbReference>
<dbReference type="GO" id="GO:0005737">
    <property type="term" value="C:cytoplasm"/>
    <property type="evidence" value="ECO:0007669"/>
    <property type="project" value="UniProtKB-SubCell"/>
</dbReference>
<comment type="cofactor">
    <cofactor evidence="1 3">
        <name>a divalent metal cation</name>
        <dbReference type="ChEBI" id="CHEBI:60240"/>
    </cofactor>
</comment>
<keyword evidence="3" id="KW-0546">Nucleotide metabolism</keyword>
<evidence type="ECO:0000256" key="1">
    <source>
        <dbReference type="ARBA" id="ARBA00001968"/>
    </source>
</evidence>
<dbReference type="PIRSF" id="PIRSF006305">
    <property type="entry name" value="Maf"/>
    <property type="match status" value="1"/>
</dbReference>
<sequence length="192" mass="21862">MKKIILASTSTRRKEILENLGLEFEVYKSDVEEKVDKYLTFEENVERIALEKALKAAEELKNEDSLIIAAHTMLIYDNLIGMPSTEQEAFDILQQLSGKVHEIITGVCVFDTSENRGMFTHKKTKVKFMKLRDDFIRRFINEGETWQKAGAYSVVGKGALLVDEIEGCYTNVMGLPISLLGEMLVEFDMNII</sequence>